<accession>A0AAN7MAA8</accession>
<dbReference type="AlphaFoldDB" id="A0AAN7MAA8"/>
<keyword evidence="3" id="KW-1185">Reference proteome</keyword>
<reference evidence="2 3" key="1">
    <citation type="journal article" date="2023" name="Hortic Res">
        <title>Pangenome of water caltrop reveals structural variations and asymmetric subgenome divergence after allopolyploidization.</title>
        <authorList>
            <person name="Zhang X."/>
            <person name="Chen Y."/>
            <person name="Wang L."/>
            <person name="Yuan Y."/>
            <person name="Fang M."/>
            <person name="Shi L."/>
            <person name="Lu R."/>
            <person name="Comes H.P."/>
            <person name="Ma Y."/>
            <person name="Chen Y."/>
            <person name="Huang G."/>
            <person name="Zhou Y."/>
            <person name="Zheng Z."/>
            <person name="Qiu Y."/>
        </authorList>
    </citation>
    <scope>NUCLEOTIDE SEQUENCE [LARGE SCALE GENOMIC DNA]</scope>
    <source>
        <strain evidence="2">F231</strain>
    </source>
</reference>
<comment type="caution">
    <text evidence="2">The sequence shown here is derived from an EMBL/GenBank/DDBJ whole genome shotgun (WGS) entry which is preliminary data.</text>
</comment>
<feature type="region of interest" description="Disordered" evidence="1">
    <location>
        <begin position="1"/>
        <end position="22"/>
    </location>
</feature>
<evidence type="ECO:0000256" key="1">
    <source>
        <dbReference type="SAM" id="MobiDB-lite"/>
    </source>
</evidence>
<sequence length="68" mass="7336">MRGWDGAGGNQPASSDDGRARVKAEMPAALHQNNQMGSDLGIVSTSCRSFMEDPSSLTRWIIGDEKLQ</sequence>
<evidence type="ECO:0000313" key="2">
    <source>
        <dbReference type="EMBL" id="KAK4792760.1"/>
    </source>
</evidence>
<proteinExistence type="predicted"/>
<name>A0AAN7MAA8_TRANT</name>
<gene>
    <name evidence="2" type="ORF">SAY86_023195</name>
</gene>
<dbReference type="Proteomes" id="UP001346149">
    <property type="component" value="Unassembled WGS sequence"/>
</dbReference>
<protein>
    <submittedName>
        <fullName evidence="2">Uncharacterized protein</fullName>
    </submittedName>
</protein>
<evidence type="ECO:0000313" key="3">
    <source>
        <dbReference type="Proteomes" id="UP001346149"/>
    </source>
</evidence>
<organism evidence="2 3">
    <name type="scientific">Trapa natans</name>
    <name type="common">Water chestnut</name>
    <dbReference type="NCBI Taxonomy" id="22666"/>
    <lineage>
        <taxon>Eukaryota</taxon>
        <taxon>Viridiplantae</taxon>
        <taxon>Streptophyta</taxon>
        <taxon>Embryophyta</taxon>
        <taxon>Tracheophyta</taxon>
        <taxon>Spermatophyta</taxon>
        <taxon>Magnoliopsida</taxon>
        <taxon>eudicotyledons</taxon>
        <taxon>Gunneridae</taxon>
        <taxon>Pentapetalae</taxon>
        <taxon>rosids</taxon>
        <taxon>malvids</taxon>
        <taxon>Myrtales</taxon>
        <taxon>Lythraceae</taxon>
        <taxon>Trapa</taxon>
    </lineage>
</organism>
<dbReference type="EMBL" id="JAXQNO010000008">
    <property type="protein sequence ID" value="KAK4792760.1"/>
    <property type="molecule type" value="Genomic_DNA"/>
</dbReference>